<dbReference type="AlphaFoldDB" id="A0AAV0BBE2"/>
<reference evidence="1" key="1">
    <citation type="submission" date="2022-06" db="EMBL/GenBank/DDBJ databases">
        <authorList>
            <consortium name="SYNGENTA / RWTH Aachen University"/>
        </authorList>
    </citation>
    <scope>NUCLEOTIDE SEQUENCE</scope>
</reference>
<protein>
    <submittedName>
        <fullName evidence="1">Uncharacterized protein</fullName>
    </submittedName>
</protein>
<dbReference type="Proteomes" id="UP001153365">
    <property type="component" value="Unassembled WGS sequence"/>
</dbReference>
<dbReference type="EMBL" id="CALTRL010004732">
    <property type="protein sequence ID" value="CAH7683502.1"/>
    <property type="molecule type" value="Genomic_DNA"/>
</dbReference>
<evidence type="ECO:0000313" key="2">
    <source>
        <dbReference type="Proteomes" id="UP001153365"/>
    </source>
</evidence>
<keyword evidence="2" id="KW-1185">Reference proteome</keyword>
<accession>A0AAV0BBE2</accession>
<comment type="caution">
    <text evidence="1">The sequence shown here is derived from an EMBL/GenBank/DDBJ whole genome shotgun (WGS) entry which is preliminary data.</text>
</comment>
<organism evidence="1 2">
    <name type="scientific">Phakopsora pachyrhizi</name>
    <name type="common">Asian soybean rust disease fungus</name>
    <dbReference type="NCBI Taxonomy" id="170000"/>
    <lineage>
        <taxon>Eukaryota</taxon>
        <taxon>Fungi</taxon>
        <taxon>Dikarya</taxon>
        <taxon>Basidiomycota</taxon>
        <taxon>Pucciniomycotina</taxon>
        <taxon>Pucciniomycetes</taxon>
        <taxon>Pucciniales</taxon>
        <taxon>Phakopsoraceae</taxon>
        <taxon>Phakopsora</taxon>
    </lineage>
</organism>
<proteinExistence type="predicted"/>
<name>A0AAV0BBE2_PHAPC</name>
<evidence type="ECO:0000313" key="1">
    <source>
        <dbReference type="EMBL" id="CAH7683502.1"/>
    </source>
</evidence>
<sequence>MPTDQSDELYPSACCSCVDLVVTLISGQARAGWGLAWLGWTGYWAGRAGEKTESKVRGL</sequence>
<gene>
    <name evidence="1" type="ORF">PPACK8108_LOCUS17065</name>
</gene>